<evidence type="ECO:0000313" key="2">
    <source>
        <dbReference type="EMBL" id="RBP02306.1"/>
    </source>
</evidence>
<accession>A0A366EK30</accession>
<dbReference type="CDD" id="cd18683">
    <property type="entry name" value="PIN_VapC-like"/>
    <property type="match status" value="1"/>
</dbReference>
<dbReference type="OrthoDB" id="3175275at2"/>
<dbReference type="SUPFAM" id="SSF88723">
    <property type="entry name" value="PIN domain-like"/>
    <property type="match status" value="1"/>
</dbReference>
<dbReference type="AlphaFoldDB" id="A0A366EK30"/>
<proteinExistence type="predicted"/>
<dbReference type="Gene3D" id="3.40.50.1010">
    <property type="entry name" value="5'-nuclease"/>
    <property type="match status" value="1"/>
</dbReference>
<dbReference type="InterPro" id="IPR002716">
    <property type="entry name" value="PIN_dom"/>
</dbReference>
<reference evidence="2 3" key="1">
    <citation type="submission" date="2018-06" db="EMBL/GenBank/DDBJ databases">
        <title>Genomic Encyclopedia of Type Strains, Phase IV (KMG-IV): sequencing the most valuable type-strain genomes for metagenomic binning, comparative biology and taxonomic classification.</title>
        <authorList>
            <person name="Goeker M."/>
        </authorList>
    </citation>
    <scope>NUCLEOTIDE SEQUENCE [LARGE SCALE GENOMIC DNA]</scope>
    <source>
        <strain evidence="2 3">DSM 24875</strain>
    </source>
</reference>
<evidence type="ECO:0000313" key="3">
    <source>
        <dbReference type="Proteomes" id="UP000253529"/>
    </source>
</evidence>
<feature type="domain" description="PIN" evidence="1">
    <location>
        <begin position="4"/>
        <end position="118"/>
    </location>
</feature>
<gene>
    <name evidence="2" type="ORF">DFR50_1536</name>
</gene>
<sequence length="145" mass="15759">MLAIDTNIVIRFLTRDDETLAQRALKIVSDTDVFAPVTVILEAEWVLRDAYDLPRDEVIRQLRRFCGLERVTVGAADAVGRALDDAERGLGFADALHLAMSEDCEAFATFDRRLAKKAATTERVPVRLALASTGAAAGLRGGENG</sequence>
<protein>
    <submittedName>
        <fullName evidence="2">Putative nucleic-acid-binding protein</fullName>
    </submittedName>
</protein>
<keyword evidence="3" id="KW-1185">Reference proteome</keyword>
<dbReference type="Pfam" id="PF01850">
    <property type="entry name" value="PIN"/>
    <property type="match status" value="1"/>
</dbReference>
<dbReference type="EMBL" id="QNRK01000053">
    <property type="protein sequence ID" value="RBP02306.1"/>
    <property type="molecule type" value="Genomic_DNA"/>
</dbReference>
<dbReference type="RefSeq" id="WP_113893556.1">
    <property type="nucleotide sequence ID" value="NZ_QNRK01000053.1"/>
</dbReference>
<dbReference type="PANTHER" id="PTHR39664">
    <property type="match status" value="1"/>
</dbReference>
<name>A0A366EK30_9HYPH</name>
<dbReference type="PANTHER" id="PTHR39664:SF2">
    <property type="entry name" value="NUCLEIC ACID-BINDING PROTEIN, CONTAINING PIN DOMAIN-RELATED"/>
    <property type="match status" value="1"/>
</dbReference>
<dbReference type="InterPro" id="IPR029060">
    <property type="entry name" value="PIN-like_dom_sf"/>
</dbReference>
<evidence type="ECO:0000259" key="1">
    <source>
        <dbReference type="Pfam" id="PF01850"/>
    </source>
</evidence>
<comment type="caution">
    <text evidence="2">The sequence shown here is derived from an EMBL/GenBank/DDBJ whole genome shotgun (WGS) entry which is preliminary data.</text>
</comment>
<organism evidence="2 3">
    <name type="scientific">Roseiarcus fermentans</name>
    <dbReference type="NCBI Taxonomy" id="1473586"/>
    <lineage>
        <taxon>Bacteria</taxon>
        <taxon>Pseudomonadati</taxon>
        <taxon>Pseudomonadota</taxon>
        <taxon>Alphaproteobacteria</taxon>
        <taxon>Hyphomicrobiales</taxon>
        <taxon>Roseiarcaceae</taxon>
        <taxon>Roseiarcus</taxon>
    </lineage>
</organism>
<dbReference type="Proteomes" id="UP000253529">
    <property type="component" value="Unassembled WGS sequence"/>
</dbReference>